<evidence type="ECO:0000256" key="6">
    <source>
        <dbReference type="ARBA" id="ARBA00023136"/>
    </source>
</evidence>
<evidence type="ECO:0000256" key="2">
    <source>
        <dbReference type="ARBA" id="ARBA00022448"/>
    </source>
</evidence>
<reference evidence="9 12" key="2">
    <citation type="submission" date="2019-07" db="EMBL/GenBank/DDBJ databases">
        <title>antibiotic susceptibility of plant-derived lactic acid bacteria.</title>
        <authorList>
            <person name="Sugiyama M."/>
            <person name="Noda M."/>
        </authorList>
    </citation>
    <scope>NUCLEOTIDE SEQUENCE [LARGE SCALE GENOMIC DNA]</scope>
    <source>
        <strain evidence="9 12">15-1A</strain>
    </source>
</reference>
<gene>
    <name evidence="10" type="ORF">BTN92_12790</name>
    <name evidence="9" type="ORF">EM151A_0846</name>
</gene>
<dbReference type="AlphaFoldDB" id="A0A1V2UDV9"/>
<evidence type="ECO:0000256" key="5">
    <source>
        <dbReference type="ARBA" id="ARBA00022989"/>
    </source>
</evidence>
<keyword evidence="2 7" id="KW-0813">Transport</keyword>
<dbReference type="GO" id="GO:0055085">
    <property type="term" value="P:transmembrane transport"/>
    <property type="evidence" value="ECO:0007669"/>
    <property type="project" value="InterPro"/>
</dbReference>
<dbReference type="Pfam" id="PF00528">
    <property type="entry name" value="BPD_transp_1"/>
    <property type="match status" value="1"/>
</dbReference>
<dbReference type="Proteomes" id="UP000189299">
    <property type="component" value="Unassembled WGS sequence"/>
</dbReference>
<keyword evidence="4 7" id="KW-0812">Transmembrane</keyword>
<evidence type="ECO:0000313" key="12">
    <source>
        <dbReference type="Proteomes" id="UP000509460"/>
    </source>
</evidence>
<dbReference type="InterPro" id="IPR035906">
    <property type="entry name" value="MetI-like_sf"/>
</dbReference>
<keyword evidence="6 7" id="KW-0472">Membrane</keyword>
<feature type="transmembrane region" description="Helical" evidence="7">
    <location>
        <begin position="100"/>
        <end position="127"/>
    </location>
</feature>
<protein>
    <submittedName>
        <fullName evidence="10">ABC transporter permease</fullName>
    </submittedName>
    <submittedName>
        <fullName evidence="9">Phosphonate ABC transporter, permease PhnE</fullName>
    </submittedName>
</protein>
<comment type="similarity">
    <text evidence="7">Belongs to the binding-protein-dependent transport system permease family.</text>
</comment>
<keyword evidence="3" id="KW-1003">Cell membrane</keyword>
<feature type="transmembrane region" description="Helical" evidence="7">
    <location>
        <begin position="38"/>
        <end position="59"/>
    </location>
</feature>
<evidence type="ECO:0000259" key="8">
    <source>
        <dbReference type="PROSITE" id="PS50928"/>
    </source>
</evidence>
<organism evidence="10 11">
    <name type="scientific">Enterococcus mundtii</name>
    <dbReference type="NCBI Taxonomy" id="53346"/>
    <lineage>
        <taxon>Bacteria</taxon>
        <taxon>Bacillati</taxon>
        <taxon>Bacillota</taxon>
        <taxon>Bacilli</taxon>
        <taxon>Lactobacillales</taxon>
        <taxon>Enterococcaceae</taxon>
        <taxon>Enterococcus</taxon>
    </lineage>
</organism>
<feature type="transmembrane region" description="Helical" evidence="7">
    <location>
        <begin position="148"/>
        <end position="175"/>
    </location>
</feature>
<proteinExistence type="inferred from homology"/>
<dbReference type="Proteomes" id="UP000509460">
    <property type="component" value="Chromosome"/>
</dbReference>
<comment type="subcellular location">
    <subcellularLocation>
        <location evidence="1 7">Cell membrane</location>
        <topology evidence="1 7">Multi-pass membrane protein</topology>
    </subcellularLocation>
</comment>
<dbReference type="RefSeq" id="WP_010734688.1">
    <property type="nucleotide sequence ID" value="NZ_AP019810.1"/>
</dbReference>
<dbReference type="STRING" id="53346.A5802_001907"/>
<dbReference type="GO" id="GO:0005886">
    <property type="term" value="C:plasma membrane"/>
    <property type="evidence" value="ECO:0007669"/>
    <property type="project" value="UniProtKB-SubCell"/>
</dbReference>
<feature type="transmembrane region" description="Helical" evidence="7">
    <location>
        <begin position="207"/>
        <end position="228"/>
    </location>
</feature>
<dbReference type="EMBL" id="AP019810">
    <property type="protein sequence ID" value="BBM14084.1"/>
    <property type="molecule type" value="Genomic_DNA"/>
</dbReference>
<dbReference type="PROSITE" id="PS50928">
    <property type="entry name" value="ABC_TM1"/>
    <property type="match status" value="1"/>
</dbReference>
<evidence type="ECO:0000313" key="10">
    <source>
        <dbReference type="EMBL" id="ONN41453.1"/>
    </source>
</evidence>
<evidence type="ECO:0000313" key="11">
    <source>
        <dbReference type="Proteomes" id="UP000189299"/>
    </source>
</evidence>
<feature type="transmembrane region" description="Helical" evidence="7">
    <location>
        <begin position="267"/>
        <end position="288"/>
    </location>
</feature>
<sequence length="296" mass="32912">MVQRQSELELAVTETVLAQPTKIRRNAKKKIRIRVWKTYRIVPWVLFTLLTSISIYTLLTMDYGEVVLLDATRQFFTDLQRIFLQPRLSGRFSFETLLQALGMTVGLAVITTLLGGVTAFLMALFTARNISHSGPSNAIRTVMSFIRAVPTILWVMIFSILIGLGANAAIIGMSFHTIAYLTKVFSESIEEIDSGVIEALRACGASWWQVVFQAILPSCMTALLSWLFIRFEINFTNAIAVGAAAGAGGLGFQLAMTSSFYFDFHEIGVLVYMILAVVAILEVVAIRLRKKYIIHA</sequence>
<feature type="transmembrane region" description="Helical" evidence="7">
    <location>
        <begin position="235"/>
        <end position="255"/>
    </location>
</feature>
<evidence type="ECO:0000256" key="7">
    <source>
        <dbReference type="RuleBase" id="RU363032"/>
    </source>
</evidence>
<accession>A0A1V2UDV9</accession>
<evidence type="ECO:0000256" key="3">
    <source>
        <dbReference type="ARBA" id="ARBA00022475"/>
    </source>
</evidence>
<dbReference type="SUPFAM" id="SSF161098">
    <property type="entry name" value="MetI-like"/>
    <property type="match status" value="1"/>
</dbReference>
<name>A0A1V2UDV9_ENTMU</name>
<dbReference type="Gene3D" id="1.10.3720.10">
    <property type="entry name" value="MetI-like"/>
    <property type="match status" value="1"/>
</dbReference>
<dbReference type="OrthoDB" id="8557224at2"/>
<feature type="domain" description="ABC transmembrane type-1" evidence="8">
    <location>
        <begin position="101"/>
        <end position="285"/>
    </location>
</feature>
<dbReference type="EMBL" id="MSTR01000014">
    <property type="protein sequence ID" value="ONN41453.1"/>
    <property type="molecule type" value="Genomic_DNA"/>
</dbReference>
<evidence type="ECO:0000313" key="9">
    <source>
        <dbReference type="EMBL" id="BBM14084.1"/>
    </source>
</evidence>
<reference evidence="10 11" key="1">
    <citation type="submission" date="2016-12" db="EMBL/GenBank/DDBJ databases">
        <authorList>
            <person name="Song W.-J."/>
            <person name="Kurnit D.M."/>
        </authorList>
    </citation>
    <scope>NUCLEOTIDE SEQUENCE [LARGE SCALE GENOMIC DNA]</scope>
    <source>
        <strain evidence="10 11">CGB1038-1_S1</strain>
    </source>
</reference>
<evidence type="ECO:0000256" key="4">
    <source>
        <dbReference type="ARBA" id="ARBA00022692"/>
    </source>
</evidence>
<dbReference type="PANTHER" id="PTHR30043:SF1">
    <property type="entry name" value="ABC TRANSPORT SYSTEM PERMEASE PROTEIN P69"/>
    <property type="match status" value="1"/>
</dbReference>
<dbReference type="InterPro" id="IPR000515">
    <property type="entry name" value="MetI-like"/>
</dbReference>
<keyword evidence="5 7" id="KW-1133">Transmembrane helix</keyword>
<evidence type="ECO:0000256" key="1">
    <source>
        <dbReference type="ARBA" id="ARBA00004651"/>
    </source>
</evidence>
<dbReference type="PANTHER" id="PTHR30043">
    <property type="entry name" value="PHOSPHONATES TRANSPORT SYSTEM PERMEASE PROTEIN"/>
    <property type="match status" value="1"/>
</dbReference>
<dbReference type="CDD" id="cd06261">
    <property type="entry name" value="TM_PBP2"/>
    <property type="match status" value="1"/>
</dbReference>